<gene>
    <name evidence="1" type="ORF">ACPOL_3203</name>
</gene>
<dbReference type="AlphaFoldDB" id="A0A2Z5G047"/>
<proteinExistence type="predicted"/>
<accession>A0A2Z5G047</accession>
<dbReference type="PANTHER" id="PTHR30348">
    <property type="entry name" value="UNCHARACTERIZED PROTEIN YECE"/>
    <property type="match status" value="1"/>
</dbReference>
<dbReference type="PANTHER" id="PTHR30348:SF4">
    <property type="entry name" value="DUF72 DOMAIN-CONTAINING PROTEIN"/>
    <property type="match status" value="1"/>
</dbReference>
<reference evidence="1 2" key="1">
    <citation type="journal article" date="2018" name="Front. Microbiol.">
        <title>Hydrolytic Capabilities as a Key to Environmental Success: Chitinolytic and Cellulolytic Acidobacteria From Acidic Sub-arctic Soils and Boreal Peatlands.</title>
        <authorList>
            <person name="Belova S.E."/>
            <person name="Ravin N.V."/>
            <person name="Pankratov T.A."/>
            <person name="Rakitin A.L."/>
            <person name="Ivanova A.A."/>
            <person name="Beletsky A.V."/>
            <person name="Mardanov A.V."/>
            <person name="Sinninghe Damste J.S."/>
            <person name="Dedysh S.N."/>
        </authorList>
    </citation>
    <scope>NUCLEOTIDE SEQUENCE [LARGE SCALE GENOMIC DNA]</scope>
    <source>
        <strain evidence="1 2">SBC82</strain>
    </source>
</reference>
<keyword evidence="2" id="KW-1185">Reference proteome</keyword>
<dbReference type="OrthoDB" id="9780310at2"/>
<dbReference type="KEGG" id="abas:ACPOL_3203"/>
<evidence type="ECO:0000313" key="1">
    <source>
        <dbReference type="EMBL" id="AXC12498.1"/>
    </source>
</evidence>
<evidence type="ECO:0008006" key="3">
    <source>
        <dbReference type="Google" id="ProtNLM"/>
    </source>
</evidence>
<dbReference type="Pfam" id="PF01904">
    <property type="entry name" value="DUF72"/>
    <property type="match status" value="1"/>
</dbReference>
<sequence>MTIHIGTSGWAYPSWKPEFYPPKLAAKKFLEYYAAQLNSVEVNYTFRQLPSEKMLSGWMAATGPGFTFSFKAPQRITHFARLKNCREALEQFYLALAPVIEAKRLGIVLFQLPPNFKANAELLEEFLSGAQRAPLRLAFEFRHESWFRDEIFDILKRHQAALSGAESDELESPDVLTASFRCYRLRKSDYSAADLDRLVTETKARARDGDVFLYFKHEEAPTGALNAVRLLRRVEED</sequence>
<dbReference type="RefSeq" id="WP_114207694.1">
    <property type="nucleotide sequence ID" value="NZ_CP030840.1"/>
</dbReference>
<protein>
    <recommendedName>
        <fullName evidence="3">DUF72 domain-containing protein</fullName>
    </recommendedName>
</protein>
<evidence type="ECO:0000313" key="2">
    <source>
        <dbReference type="Proteomes" id="UP000253606"/>
    </source>
</evidence>
<dbReference type="EMBL" id="CP030840">
    <property type="protein sequence ID" value="AXC12498.1"/>
    <property type="molecule type" value="Genomic_DNA"/>
</dbReference>
<dbReference type="InterPro" id="IPR002763">
    <property type="entry name" value="DUF72"/>
</dbReference>
<name>A0A2Z5G047_9BACT</name>
<dbReference type="InterPro" id="IPR036520">
    <property type="entry name" value="UPF0759_sf"/>
</dbReference>
<organism evidence="1 2">
    <name type="scientific">Acidisarcina polymorpha</name>
    <dbReference type="NCBI Taxonomy" id="2211140"/>
    <lineage>
        <taxon>Bacteria</taxon>
        <taxon>Pseudomonadati</taxon>
        <taxon>Acidobacteriota</taxon>
        <taxon>Terriglobia</taxon>
        <taxon>Terriglobales</taxon>
        <taxon>Acidobacteriaceae</taxon>
        <taxon>Acidisarcina</taxon>
    </lineage>
</organism>
<dbReference type="Gene3D" id="3.20.20.410">
    <property type="entry name" value="Protein of unknown function UPF0759"/>
    <property type="match status" value="1"/>
</dbReference>
<dbReference type="Proteomes" id="UP000253606">
    <property type="component" value="Chromosome"/>
</dbReference>
<dbReference type="SUPFAM" id="SSF117396">
    <property type="entry name" value="TM1631-like"/>
    <property type="match status" value="1"/>
</dbReference>